<dbReference type="PROSITE" id="PS01184">
    <property type="entry name" value="UBIE_2"/>
    <property type="match status" value="1"/>
</dbReference>
<reference evidence="8" key="1">
    <citation type="journal article" date="2019" name="Int. J. Syst. Evol. Microbiol.">
        <title>The Global Catalogue of Microorganisms (GCM) 10K type strain sequencing project: providing services to taxonomists for standard genome sequencing and annotation.</title>
        <authorList>
            <consortium name="The Broad Institute Genomics Platform"/>
            <consortium name="The Broad Institute Genome Sequencing Center for Infectious Disease"/>
            <person name="Wu L."/>
            <person name="Ma J."/>
        </authorList>
    </citation>
    <scope>NUCLEOTIDE SEQUENCE [LARGE SCALE GENOMIC DNA]</scope>
    <source>
        <strain evidence="8">CGMCC 1.16305</strain>
    </source>
</reference>
<dbReference type="Pfam" id="PF08241">
    <property type="entry name" value="Methyltransf_11"/>
    <property type="match status" value="1"/>
</dbReference>
<dbReference type="SUPFAM" id="SSF53335">
    <property type="entry name" value="S-adenosyl-L-methionine-dependent methyltransferases"/>
    <property type="match status" value="1"/>
</dbReference>
<accession>A0ABW2PXF6</accession>
<dbReference type="Gene3D" id="3.40.50.150">
    <property type="entry name" value="Vaccinia Virus protein VP39"/>
    <property type="match status" value="1"/>
</dbReference>
<evidence type="ECO:0000256" key="3">
    <source>
        <dbReference type="ARBA" id="ARBA00022679"/>
    </source>
</evidence>
<evidence type="ECO:0000256" key="5">
    <source>
        <dbReference type="ARBA" id="ARBA00025707"/>
    </source>
</evidence>
<keyword evidence="2 7" id="KW-0489">Methyltransferase</keyword>
<dbReference type="PANTHER" id="PTHR44307:SF2">
    <property type="entry name" value="PHOSPHOETHANOLAMINE METHYLTRANSFERASE ISOFORM X1"/>
    <property type="match status" value="1"/>
</dbReference>
<sequence length="239" mass="27176">MNKRRYLDFLAKMGINSAHPGGKPLTEALLLKEQLKADEKVLDVGCGAGETSFYIANQYHCEVTGLDLHPEMIKQARVRAEASPVPFRIIQGNVESMPLKDQSFDRLLAESVTVFTQIPLTLKEYYRVLKKGGKVLAIEMTLEKPLTNEEVQEIQNLYGATKLLTVDDWRAEFNKAGFSEVEVIRGEHIINGPQGISDVSTFNFSNHLDLEAFEVWWDHIQLMDKYRGILGYRIYKAIK</sequence>
<dbReference type="Proteomes" id="UP001596505">
    <property type="component" value="Unassembled WGS sequence"/>
</dbReference>
<evidence type="ECO:0000259" key="6">
    <source>
        <dbReference type="Pfam" id="PF08241"/>
    </source>
</evidence>
<keyword evidence="4" id="KW-0949">S-adenosyl-L-methionine</keyword>
<evidence type="ECO:0000313" key="7">
    <source>
        <dbReference type="EMBL" id="MFC7393352.1"/>
    </source>
</evidence>
<evidence type="ECO:0000313" key="8">
    <source>
        <dbReference type="Proteomes" id="UP001596505"/>
    </source>
</evidence>
<dbReference type="GO" id="GO:0008168">
    <property type="term" value="F:methyltransferase activity"/>
    <property type="evidence" value="ECO:0007669"/>
    <property type="project" value="UniProtKB-KW"/>
</dbReference>
<dbReference type="InterPro" id="IPR029063">
    <property type="entry name" value="SAM-dependent_MTases_sf"/>
</dbReference>
<keyword evidence="3" id="KW-0808">Transferase</keyword>
<feature type="domain" description="Methyltransferase type 11" evidence="6">
    <location>
        <begin position="42"/>
        <end position="136"/>
    </location>
</feature>
<keyword evidence="8" id="KW-1185">Reference proteome</keyword>
<dbReference type="RefSeq" id="WP_380965818.1">
    <property type="nucleotide sequence ID" value="NZ_JBHTCO010000011.1"/>
</dbReference>
<comment type="caution">
    <text evidence="7">The sequence shown here is derived from an EMBL/GenBank/DDBJ whole genome shotgun (WGS) entry which is preliminary data.</text>
</comment>
<evidence type="ECO:0000256" key="4">
    <source>
        <dbReference type="ARBA" id="ARBA00022691"/>
    </source>
</evidence>
<comment type="pathway">
    <text evidence="5">Phospholipid metabolism.</text>
</comment>
<dbReference type="PANTHER" id="PTHR44307">
    <property type="entry name" value="PHOSPHOETHANOLAMINE METHYLTRANSFERASE"/>
    <property type="match status" value="1"/>
</dbReference>
<dbReference type="InterPro" id="IPR023576">
    <property type="entry name" value="UbiE/COQ5_MeTrFase_CS"/>
</dbReference>
<dbReference type="InterPro" id="IPR013216">
    <property type="entry name" value="Methyltransf_11"/>
</dbReference>
<evidence type="ECO:0000256" key="2">
    <source>
        <dbReference type="ARBA" id="ARBA00022603"/>
    </source>
</evidence>
<dbReference type="GO" id="GO:0032259">
    <property type="term" value="P:methylation"/>
    <property type="evidence" value="ECO:0007669"/>
    <property type="project" value="UniProtKB-KW"/>
</dbReference>
<proteinExistence type="predicted"/>
<name>A0ABW2PXF6_9BACL</name>
<dbReference type="CDD" id="cd02440">
    <property type="entry name" value="AdoMet_MTases"/>
    <property type="match status" value="1"/>
</dbReference>
<protein>
    <submittedName>
        <fullName evidence="7">Methyltransferase domain-containing protein</fullName>
    </submittedName>
</protein>
<organism evidence="7 8">
    <name type="scientific">Scopulibacillus cellulosilyticus</name>
    <dbReference type="NCBI Taxonomy" id="2665665"/>
    <lineage>
        <taxon>Bacteria</taxon>
        <taxon>Bacillati</taxon>
        <taxon>Bacillota</taxon>
        <taxon>Bacilli</taxon>
        <taxon>Bacillales</taxon>
        <taxon>Sporolactobacillaceae</taxon>
        <taxon>Scopulibacillus</taxon>
    </lineage>
</organism>
<dbReference type="EMBL" id="JBHTCO010000011">
    <property type="protein sequence ID" value="MFC7393352.1"/>
    <property type="molecule type" value="Genomic_DNA"/>
</dbReference>
<comment type="pathway">
    <text evidence="1">Lipid metabolism.</text>
</comment>
<gene>
    <name evidence="7" type="ORF">ACFQRG_10305</name>
</gene>
<evidence type="ECO:0000256" key="1">
    <source>
        <dbReference type="ARBA" id="ARBA00005189"/>
    </source>
</evidence>